<dbReference type="AlphaFoldDB" id="A0A4V2K954"/>
<reference evidence="2 3" key="1">
    <citation type="submission" date="2019-01" db="EMBL/GenBank/DDBJ databases">
        <title>Draft genome sequences of three monokaryotic isolates of the white-rot basidiomycete fungus Dichomitus squalens.</title>
        <authorList>
            <consortium name="DOE Joint Genome Institute"/>
            <person name="Lopez S.C."/>
            <person name="Andreopoulos B."/>
            <person name="Pangilinan J."/>
            <person name="Lipzen A."/>
            <person name="Riley R."/>
            <person name="Ahrendt S."/>
            <person name="Ng V."/>
            <person name="Barry K."/>
            <person name="Daum C."/>
            <person name="Grigoriev I.V."/>
            <person name="Hilden K.S."/>
            <person name="Makela M.R."/>
            <person name="de Vries R.P."/>
        </authorList>
    </citation>
    <scope>NUCLEOTIDE SEQUENCE [LARGE SCALE GENOMIC DNA]</scope>
    <source>
        <strain evidence="2 3">CBS 464.89</strain>
    </source>
</reference>
<sequence>MPTNRSSTQMDSATIPTSISPLSSDGHPGPPPRRVRITPEPAMQVLTTTRTCGRRGEAAGGNNECGWDSDDDEGGEHPVSLLGAAREVRCVRDDAEREQETSSTCAWKLQEIISTTGGFRTLWVSHSVPDSYGRSWYSSARGLLAGQLIPRVLHTLCRW</sequence>
<gene>
    <name evidence="2" type="ORF">BD310DRAFT_918727</name>
</gene>
<evidence type="ECO:0000256" key="1">
    <source>
        <dbReference type="SAM" id="MobiDB-lite"/>
    </source>
</evidence>
<dbReference type="EMBL" id="ML145093">
    <property type="protein sequence ID" value="TBU62588.1"/>
    <property type="molecule type" value="Genomic_DNA"/>
</dbReference>
<proteinExistence type="predicted"/>
<feature type="compositionally biased region" description="Polar residues" evidence="1">
    <location>
        <begin position="1"/>
        <end position="23"/>
    </location>
</feature>
<evidence type="ECO:0000313" key="3">
    <source>
        <dbReference type="Proteomes" id="UP000292082"/>
    </source>
</evidence>
<feature type="region of interest" description="Disordered" evidence="1">
    <location>
        <begin position="1"/>
        <end position="77"/>
    </location>
</feature>
<dbReference type="Proteomes" id="UP000292082">
    <property type="component" value="Unassembled WGS sequence"/>
</dbReference>
<accession>A0A4V2K954</accession>
<name>A0A4V2K954_9APHY</name>
<organism evidence="2 3">
    <name type="scientific">Dichomitus squalens</name>
    <dbReference type="NCBI Taxonomy" id="114155"/>
    <lineage>
        <taxon>Eukaryota</taxon>
        <taxon>Fungi</taxon>
        <taxon>Dikarya</taxon>
        <taxon>Basidiomycota</taxon>
        <taxon>Agaricomycotina</taxon>
        <taxon>Agaricomycetes</taxon>
        <taxon>Polyporales</taxon>
        <taxon>Polyporaceae</taxon>
        <taxon>Dichomitus</taxon>
    </lineage>
</organism>
<protein>
    <submittedName>
        <fullName evidence="2">Uncharacterized protein</fullName>
    </submittedName>
</protein>
<evidence type="ECO:0000313" key="2">
    <source>
        <dbReference type="EMBL" id="TBU62588.1"/>
    </source>
</evidence>
<keyword evidence="3" id="KW-1185">Reference proteome</keyword>